<dbReference type="SUPFAM" id="SSF56784">
    <property type="entry name" value="HAD-like"/>
    <property type="match status" value="1"/>
</dbReference>
<evidence type="ECO:0000313" key="5">
    <source>
        <dbReference type="EMBL" id="QIE56332.1"/>
    </source>
</evidence>
<evidence type="ECO:0000256" key="1">
    <source>
        <dbReference type="ARBA" id="ARBA00000830"/>
    </source>
</evidence>
<comment type="similarity">
    <text evidence="3">Belongs to the HAD-like hydrolase superfamily. CbbY/CbbZ/Gph/YieH family.</text>
</comment>
<dbReference type="PANTHER" id="PTHR43434">
    <property type="entry name" value="PHOSPHOGLYCOLATE PHOSPHATASE"/>
    <property type="match status" value="1"/>
</dbReference>
<proteinExistence type="inferred from homology"/>
<evidence type="ECO:0000256" key="3">
    <source>
        <dbReference type="ARBA" id="ARBA00006171"/>
    </source>
</evidence>
<keyword evidence="5" id="KW-0378">Hydrolase</keyword>
<comment type="catalytic activity">
    <reaction evidence="1">
        <text>2-phosphoglycolate + H2O = glycolate + phosphate</text>
        <dbReference type="Rhea" id="RHEA:14369"/>
        <dbReference type="ChEBI" id="CHEBI:15377"/>
        <dbReference type="ChEBI" id="CHEBI:29805"/>
        <dbReference type="ChEBI" id="CHEBI:43474"/>
        <dbReference type="ChEBI" id="CHEBI:58033"/>
        <dbReference type="EC" id="3.1.3.18"/>
    </reaction>
</comment>
<reference evidence="5 6" key="1">
    <citation type="submission" date="2020-02" db="EMBL/GenBank/DDBJ databases">
        <title>complete genome sequence of Rhodobacteraceae bacterium.</title>
        <authorList>
            <person name="Park J."/>
            <person name="Kim Y.-S."/>
            <person name="Kim K.-H."/>
        </authorList>
    </citation>
    <scope>NUCLEOTIDE SEQUENCE [LARGE SCALE GENOMIC DNA]</scope>
    <source>
        <strain evidence="5 6">RR4-56</strain>
    </source>
</reference>
<name>A0A7L5BX75_9RHOB</name>
<dbReference type="GO" id="GO:0006281">
    <property type="term" value="P:DNA repair"/>
    <property type="evidence" value="ECO:0007669"/>
    <property type="project" value="TreeGrafter"/>
</dbReference>
<evidence type="ECO:0000256" key="4">
    <source>
        <dbReference type="ARBA" id="ARBA00013078"/>
    </source>
</evidence>
<evidence type="ECO:0000313" key="6">
    <source>
        <dbReference type="Proteomes" id="UP000503336"/>
    </source>
</evidence>
<keyword evidence="6" id="KW-1185">Reference proteome</keyword>
<dbReference type="NCBIfam" id="TIGR01549">
    <property type="entry name" value="HAD-SF-IA-v1"/>
    <property type="match status" value="1"/>
</dbReference>
<dbReference type="Gene3D" id="3.40.50.1000">
    <property type="entry name" value="HAD superfamily/HAD-like"/>
    <property type="match status" value="1"/>
</dbReference>
<dbReference type="InterPro" id="IPR023214">
    <property type="entry name" value="HAD_sf"/>
</dbReference>
<dbReference type="InterPro" id="IPR006439">
    <property type="entry name" value="HAD-SF_hydro_IA"/>
</dbReference>
<dbReference type="GO" id="GO:0005829">
    <property type="term" value="C:cytosol"/>
    <property type="evidence" value="ECO:0007669"/>
    <property type="project" value="TreeGrafter"/>
</dbReference>
<dbReference type="EMBL" id="CP049056">
    <property type="protein sequence ID" value="QIE56332.1"/>
    <property type="molecule type" value="Genomic_DNA"/>
</dbReference>
<dbReference type="Pfam" id="PF00702">
    <property type="entry name" value="Hydrolase"/>
    <property type="match status" value="1"/>
</dbReference>
<gene>
    <name evidence="5" type="ORF">G5B40_13175</name>
</gene>
<organism evidence="5 6">
    <name type="scientific">Pikeienuella piscinae</name>
    <dbReference type="NCBI Taxonomy" id="2748098"/>
    <lineage>
        <taxon>Bacteria</taxon>
        <taxon>Pseudomonadati</taxon>
        <taxon>Pseudomonadota</taxon>
        <taxon>Alphaproteobacteria</taxon>
        <taxon>Rhodobacterales</taxon>
        <taxon>Paracoccaceae</taxon>
        <taxon>Pikeienuella</taxon>
    </lineage>
</organism>
<dbReference type="PANTHER" id="PTHR43434:SF1">
    <property type="entry name" value="PHOSPHOGLYCOLATE PHOSPHATASE"/>
    <property type="match status" value="1"/>
</dbReference>
<dbReference type="AlphaFoldDB" id="A0A7L5BX75"/>
<dbReference type="EC" id="3.1.3.18" evidence="4"/>
<protein>
    <recommendedName>
        <fullName evidence="4">phosphoglycolate phosphatase</fullName>
        <ecNumber evidence="4">3.1.3.18</ecNumber>
    </recommendedName>
</protein>
<dbReference type="GO" id="GO:0008967">
    <property type="term" value="F:phosphoglycolate phosphatase activity"/>
    <property type="evidence" value="ECO:0007669"/>
    <property type="project" value="UniProtKB-EC"/>
</dbReference>
<accession>A0A7L5BX75</accession>
<dbReference type="Proteomes" id="UP000503336">
    <property type="component" value="Chromosome"/>
</dbReference>
<dbReference type="InterPro" id="IPR036412">
    <property type="entry name" value="HAD-like_sf"/>
</dbReference>
<dbReference type="KEGG" id="hdh:G5B40_13175"/>
<dbReference type="CDD" id="cd01427">
    <property type="entry name" value="HAD_like"/>
    <property type="match status" value="1"/>
</dbReference>
<dbReference type="Gene3D" id="1.10.150.240">
    <property type="entry name" value="Putative phosphatase, domain 2"/>
    <property type="match status" value="1"/>
</dbReference>
<evidence type="ECO:0000256" key="2">
    <source>
        <dbReference type="ARBA" id="ARBA00004818"/>
    </source>
</evidence>
<comment type="pathway">
    <text evidence="2">Organic acid metabolism; glycolate biosynthesis; glycolate from 2-phosphoglycolate: step 1/1.</text>
</comment>
<dbReference type="SFLD" id="SFLDG01129">
    <property type="entry name" value="C1.5:_HAD__Beta-PGM__Phosphata"/>
    <property type="match status" value="1"/>
</dbReference>
<dbReference type="InterPro" id="IPR023198">
    <property type="entry name" value="PGP-like_dom2"/>
</dbReference>
<dbReference type="SFLD" id="SFLDS00003">
    <property type="entry name" value="Haloacid_Dehalogenase"/>
    <property type="match status" value="1"/>
</dbReference>
<sequence length="245" mass="25026">MRMTTRIKGALFDKDGTLIDFTATWRGLVEGMIADYAGPDEALRAALGAAIGFDVTTGLFLPGSPVVAGSTGEVAALMAALLPRVPAAEIEAEANRRAAAAGAGDSDAMLAPTPGLDEALERLSGMRLALGVATHDSEAAARAHVRALGLERRFSFYAGYDSGFGLKPGPGMARAFCSATGFAPEEIVMIGDSIHDLGAGRAAGAAAVIGVLTGPATEAELAPHADAIIHAVADLPDFLIRRFPA</sequence>
<dbReference type="InterPro" id="IPR050155">
    <property type="entry name" value="HAD-like_hydrolase_sf"/>
</dbReference>